<gene>
    <name evidence="8" type="ORF">C5167_022098</name>
</gene>
<dbReference type="GO" id="GO:0003700">
    <property type="term" value="F:DNA-binding transcription factor activity"/>
    <property type="evidence" value="ECO:0007669"/>
    <property type="project" value="InterPro"/>
</dbReference>
<name>A0A4Y7JKP0_PAPSO</name>
<organism evidence="8 9">
    <name type="scientific">Papaver somniferum</name>
    <name type="common">Opium poppy</name>
    <dbReference type="NCBI Taxonomy" id="3469"/>
    <lineage>
        <taxon>Eukaryota</taxon>
        <taxon>Viridiplantae</taxon>
        <taxon>Streptophyta</taxon>
        <taxon>Embryophyta</taxon>
        <taxon>Tracheophyta</taxon>
        <taxon>Spermatophyta</taxon>
        <taxon>Magnoliopsida</taxon>
        <taxon>Ranunculales</taxon>
        <taxon>Papaveraceae</taxon>
        <taxon>Papaveroideae</taxon>
        <taxon>Papaver</taxon>
    </lineage>
</organism>
<keyword evidence="5" id="KW-0539">Nucleus</keyword>
<sequence length="416" mass="46369">MRLRNSSSSSSSSSHGRKSFTSPRIVRFSVTDANATDSSSDDDGGGDDYKVRGSKRYITEISIPPPPPPPFTAAAAVAVTTNGNRKVKKKNSPKKSSKKYIGVRQRPWGNWCAEIRDRHRSLRLWLGTFKTAEEAALAYDREAIRLRGPKAITNFDYTQPESQVPLVAGPPSRASKGTFPSHGEEKSTNSEADPLSEILSPSEFGSSDRPFYRMDEVRLLDTRSTESSKMPPEVSCLQKLPSEMTCAPKIPQVATYTRKPISPKMMPLALYYDCEQTTCCQETGTKRRSLASTAIGVMSSRNQTLKKKRYCRNNKKSANANPNLIVNGGYGKKYHGVEQRSRGELATEIRQPNRSEKLLLRKFDTAEEAAMLYDREVIPCFGIKLEPEVLFPERPPGINSRDVFASYRDCDSQASF</sequence>
<dbReference type="SUPFAM" id="SSF54171">
    <property type="entry name" value="DNA-binding domain"/>
    <property type="match status" value="2"/>
</dbReference>
<dbReference type="AlphaFoldDB" id="A0A4Y7JKP0"/>
<dbReference type="Proteomes" id="UP000316621">
    <property type="component" value="Chromosome 5"/>
</dbReference>
<evidence type="ECO:0000256" key="1">
    <source>
        <dbReference type="ARBA" id="ARBA00004123"/>
    </source>
</evidence>
<dbReference type="PANTHER" id="PTHR31194:SF225">
    <property type="entry name" value="AP2 DOMAIN CLASS TRANSCRIPTION FACTOR"/>
    <property type="match status" value="1"/>
</dbReference>
<proteinExistence type="predicted"/>
<keyword evidence="9" id="KW-1185">Reference proteome</keyword>
<reference evidence="8 9" key="1">
    <citation type="journal article" date="2018" name="Science">
        <title>The opium poppy genome and morphinan production.</title>
        <authorList>
            <person name="Guo L."/>
            <person name="Winzer T."/>
            <person name="Yang X."/>
            <person name="Li Y."/>
            <person name="Ning Z."/>
            <person name="He Z."/>
            <person name="Teodor R."/>
            <person name="Lu Y."/>
            <person name="Bowser T.A."/>
            <person name="Graham I.A."/>
            <person name="Ye K."/>
        </authorList>
    </citation>
    <scope>NUCLEOTIDE SEQUENCE [LARGE SCALE GENOMIC DNA]</scope>
    <source>
        <strain evidence="9">cv. HN1</strain>
        <tissue evidence="8">Leaves</tissue>
    </source>
</reference>
<dbReference type="PRINTS" id="PR00367">
    <property type="entry name" value="ETHRSPELEMNT"/>
</dbReference>
<dbReference type="PROSITE" id="PS51032">
    <property type="entry name" value="AP2_ERF"/>
    <property type="match status" value="2"/>
</dbReference>
<dbReference type="InterPro" id="IPR050913">
    <property type="entry name" value="AP2/ERF_ERF"/>
</dbReference>
<dbReference type="Gene3D" id="3.30.730.10">
    <property type="entry name" value="AP2/ERF domain"/>
    <property type="match status" value="2"/>
</dbReference>
<dbReference type="GO" id="GO:0003677">
    <property type="term" value="F:DNA binding"/>
    <property type="evidence" value="ECO:0007669"/>
    <property type="project" value="UniProtKB-KW"/>
</dbReference>
<keyword evidence="4" id="KW-0804">Transcription</keyword>
<dbReference type="SMART" id="SM00380">
    <property type="entry name" value="AP2"/>
    <property type="match status" value="2"/>
</dbReference>
<keyword evidence="3" id="KW-0238">DNA-binding</keyword>
<dbReference type="CDD" id="cd00018">
    <property type="entry name" value="AP2"/>
    <property type="match status" value="1"/>
</dbReference>
<feature type="domain" description="AP2/ERF" evidence="7">
    <location>
        <begin position="99"/>
        <end position="156"/>
    </location>
</feature>
<dbReference type="InterPro" id="IPR036955">
    <property type="entry name" value="AP2/ERF_dom_sf"/>
</dbReference>
<evidence type="ECO:0000259" key="7">
    <source>
        <dbReference type="PROSITE" id="PS51032"/>
    </source>
</evidence>
<evidence type="ECO:0000313" key="9">
    <source>
        <dbReference type="Proteomes" id="UP000316621"/>
    </source>
</evidence>
<feature type="domain" description="AP2/ERF" evidence="7">
    <location>
        <begin position="333"/>
        <end position="392"/>
    </location>
</feature>
<dbReference type="InterPro" id="IPR016177">
    <property type="entry name" value="DNA-bd_dom_sf"/>
</dbReference>
<evidence type="ECO:0000256" key="4">
    <source>
        <dbReference type="ARBA" id="ARBA00023163"/>
    </source>
</evidence>
<protein>
    <recommendedName>
        <fullName evidence="7">AP2/ERF domain-containing protein</fullName>
    </recommendedName>
</protein>
<evidence type="ECO:0000256" key="3">
    <source>
        <dbReference type="ARBA" id="ARBA00023125"/>
    </source>
</evidence>
<feature type="region of interest" description="Disordered" evidence="6">
    <location>
        <begin position="1"/>
        <end position="51"/>
    </location>
</feature>
<evidence type="ECO:0000256" key="5">
    <source>
        <dbReference type="ARBA" id="ARBA00023242"/>
    </source>
</evidence>
<dbReference type="InterPro" id="IPR001471">
    <property type="entry name" value="AP2/ERF_dom"/>
</dbReference>
<keyword evidence="2" id="KW-0805">Transcription regulation</keyword>
<evidence type="ECO:0000313" key="8">
    <source>
        <dbReference type="EMBL" id="RZC60348.1"/>
    </source>
</evidence>
<dbReference type="PANTHER" id="PTHR31194">
    <property type="entry name" value="SHN SHINE , DNA BINDING / TRANSCRIPTION FACTOR"/>
    <property type="match status" value="1"/>
</dbReference>
<dbReference type="EMBL" id="CM010719">
    <property type="protein sequence ID" value="RZC60348.1"/>
    <property type="molecule type" value="Genomic_DNA"/>
</dbReference>
<dbReference type="GO" id="GO:0005634">
    <property type="term" value="C:nucleus"/>
    <property type="evidence" value="ECO:0007669"/>
    <property type="project" value="UniProtKB-SubCell"/>
</dbReference>
<feature type="region of interest" description="Disordered" evidence="6">
    <location>
        <begin position="162"/>
        <end position="204"/>
    </location>
</feature>
<dbReference type="Gramene" id="RZC60348">
    <property type="protein sequence ID" value="RZC60348"/>
    <property type="gene ID" value="C5167_022098"/>
</dbReference>
<dbReference type="FunFam" id="3.30.730.10:FF:000001">
    <property type="entry name" value="Ethylene-responsive transcription factor 2"/>
    <property type="match status" value="1"/>
</dbReference>
<evidence type="ECO:0000256" key="6">
    <source>
        <dbReference type="SAM" id="MobiDB-lite"/>
    </source>
</evidence>
<evidence type="ECO:0000256" key="2">
    <source>
        <dbReference type="ARBA" id="ARBA00023015"/>
    </source>
</evidence>
<dbReference type="Pfam" id="PF00847">
    <property type="entry name" value="AP2"/>
    <property type="match status" value="1"/>
</dbReference>
<feature type="compositionally biased region" description="Low complexity" evidence="6">
    <location>
        <begin position="1"/>
        <end position="14"/>
    </location>
</feature>
<accession>A0A4Y7JKP0</accession>
<comment type="subcellular location">
    <subcellularLocation>
        <location evidence="1">Nucleus</location>
    </subcellularLocation>
</comment>